<keyword evidence="2" id="KW-0808">Transferase</keyword>
<dbReference type="Proteomes" id="UP000246661">
    <property type="component" value="Unassembled WGS sequence"/>
</dbReference>
<evidence type="ECO:0000313" key="3">
    <source>
        <dbReference type="Proteomes" id="UP000246661"/>
    </source>
</evidence>
<organism evidence="2 3">
    <name type="scientific">Geodermatophilus normandii</name>
    <dbReference type="NCBI Taxonomy" id="1137989"/>
    <lineage>
        <taxon>Bacteria</taxon>
        <taxon>Bacillati</taxon>
        <taxon>Actinomycetota</taxon>
        <taxon>Actinomycetes</taxon>
        <taxon>Geodermatophilales</taxon>
        <taxon>Geodermatophilaceae</taxon>
        <taxon>Geodermatophilus</taxon>
    </lineage>
</organism>
<evidence type="ECO:0000259" key="1">
    <source>
        <dbReference type="PROSITE" id="PS50146"/>
    </source>
</evidence>
<dbReference type="SUPFAM" id="SSF111331">
    <property type="entry name" value="NAD kinase/diacylglycerol kinase-like"/>
    <property type="match status" value="1"/>
</dbReference>
<dbReference type="EMBL" id="QGTX01000001">
    <property type="protein sequence ID" value="PWW24128.1"/>
    <property type="molecule type" value="Genomic_DNA"/>
</dbReference>
<protein>
    <submittedName>
        <fullName evidence="2">Diacylglycerol kinase family enzyme</fullName>
    </submittedName>
</protein>
<dbReference type="Gene3D" id="2.60.200.40">
    <property type="match status" value="1"/>
</dbReference>
<dbReference type="Gene3D" id="3.40.50.10330">
    <property type="entry name" value="Probable inorganic polyphosphate/atp-NAD kinase, domain 1"/>
    <property type="match status" value="1"/>
</dbReference>
<keyword evidence="3" id="KW-1185">Reference proteome</keyword>
<dbReference type="InterPro" id="IPR017438">
    <property type="entry name" value="ATP-NAD_kinase_N"/>
</dbReference>
<evidence type="ECO:0000313" key="2">
    <source>
        <dbReference type="EMBL" id="PWW24128.1"/>
    </source>
</evidence>
<dbReference type="RefSeq" id="WP_170149240.1">
    <property type="nucleotide sequence ID" value="NZ_QGTX01000001.1"/>
</dbReference>
<dbReference type="InterPro" id="IPR016064">
    <property type="entry name" value="NAD/diacylglycerol_kinase_sf"/>
</dbReference>
<dbReference type="InterPro" id="IPR001206">
    <property type="entry name" value="Diacylglycerol_kinase_cat_dom"/>
</dbReference>
<keyword evidence="2" id="KW-0418">Kinase</keyword>
<accession>A0A317QK77</accession>
<dbReference type="PROSITE" id="PS50146">
    <property type="entry name" value="DAGK"/>
    <property type="match status" value="1"/>
</dbReference>
<dbReference type="GO" id="GO:0016301">
    <property type="term" value="F:kinase activity"/>
    <property type="evidence" value="ECO:0007669"/>
    <property type="project" value="UniProtKB-KW"/>
</dbReference>
<reference evidence="3" key="1">
    <citation type="submission" date="2018-05" db="EMBL/GenBank/DDBJ databases">
        <authorList>
            <person name="Klenk H.-P."/>
            <person name="Huntemann M."/>
            <person name="Clum A."/>
            <person name="Pillay M."/>
            <person name="Palaniappan K."/>
            <person name="Varghese N."/>
            <person name="Mikhailova N."/>
            <person name="Stamatis D."/>
            <person name="Reddy T."/>
            <person name="Daum C."/>
            <person name="Shapiro N."/>
            <person name="Ivanova N."/>
            <person name="Kyrpides N."/>
            <person name="Woyke T."/>
        </authorList>
    </citation>
    <scope>NUCLEOTIDE SEQUENCE [LARGE SCALE GENOMIC DNA]</scope>
    <source>
        <strain evidence="3">DSM 45417</strain>
    </source>
</reference>
<gene>
    <name evidence="2" type="ORF">JD79_03306</name>
</gene>
<dbReference type="AlphaFoldDB" id="A0A317QK77"/>
<dbReference type="Pfam" id="PF00781">
    <property type="entry name" value="DAGK_cat"/>
    <property type="match status" value="1"/>
</dbReference>
<sequence length="316" mass="32817">MVVVNPRSGDGRAARTGLAAAARDRGIEVLELRPGEDLAALVRSAVDAGADAVGMAGGDGSQAVVAALAADTGLPYACIPAGTRNHFAVDLGVDRTDVVGALDALLEGRERVVDLAEVNGRVFVNNVSLGVYAEAVQRDGYRAAKVRTLLDTVPRAMGAHGGTRDLTWTTPGGRRMQGAAVILVGNNQYRLGGAAGAGTRPAVDQGLLGVTVVDPPDRRARPRRRPWRQWVTPEFRVEATLPVPVGIDGEAAVLEPPVTFRVRPAALRVRIAAHHPGASPSAIEPVGALAALRALARIAAGGDPRQLPPRVPPPGR</sequence>
<proteinExistence type="predicted"/>
<name>A0A317QK77_9ACTN</name>
<comment type="caution">
    <text evidence="2">The sequence shown here is derived from an EMBL/GenBank/DDBJ whole genome shotgun (WGS) entry which is preliminary data.</text>
</comment>
<feature type="domain" description="DAGKc" evidence="1">
    <location>
        <begin position="1"/>
        <end position="122"/>
    </location>
</feature>